<feature type="transmembrane region" description="Helical" evidence="1">
    <location>
        <begin position="21"/>
        <end position="45"/>
    </location>
</feature>
<dbReference type="Proteomes" id="UP001526246">
    <property type="component" value="Unassembled WGS sequence"/>
</dbReference>
<evidence type="ECO:0000313" key="2">
    <source>
        <dbReference type="EMBL" id="MCW3798371.1"/>
    </source>
</evidence>
<evidence type="ECO:0000256" key="1">
    <source>
        <dbReference type="SAM" id="Phobius"/>
    </source>
</evidence>
<gene>
    <name evidence="2" type="ORF">OMW55_11205</name>
</gene>
<name>A0ABT3JHW8_9SPHN</name>
<keyword evidence="3" id="KW-1185">Reference proteome</keyword>
<dbReference type="PANTHER" id="PTHR34219">
    <property type="entry name" value="IRON-REGULATED INNER MEMBRANE PROTEIN-RELATED"/>
    <property type="match status" value="1"/>
</dbReference>
<dbReference type="EMBL" id="JAPDOB010000002">
    <property type="protein sequence ID" value="MCW3798371.1"/>
    <property type="molecule type" value="Genomic_DNA"/>
</dbReference>
<comment type="caution">
    <text evidence="2">The sequence shown here is derived from an EMBL/GenBank/DDBJ whole genome shotgun (WGS) entry which is preliminary data.</text>
</comment>
<feature type="transmembrane region" description="Helical" evidence="1">
    <location>
        <begin position="209"/>
        <end position="229"/>
    </location>
</feature>
<sequence>MEAQEDGRSTGMRLRSTLRRWHTWLGWLIGLPLLFWTLSGVIMVWKPIEEVRGADLLRPLAPVRMTAPPAPPSIAGLPLERLSLEQRAGGPRWILAVKDGPTRLADPLTGHLLPPLSAADAAREVTGRYTGSAHVAAVARTSADSPPLDLRRPLATWQVSMSDGTRFYVDAGSGEVVARRTRWWRFYDWMWGLHIMDLKGREDSHNPSVIGFGIAALIGTVLALALLPFTVRRRRISPAAPQAAPTSPAPPR</sequence>
<dbReference type="Pfam" id="PF03929">
    <property type="entry name" value="PepSY_TM"/>
    <property type="match status" value="1"/>
</dbReference>
<dbReference type="InterPro" id="IPR005625">
    <property type="entry name" value="PepSY-ass_TM"/>
</dbReference>
<protein>
    <submittedName>
        <fullName evidence="2">PepSY domain-containing protein</fullName>
    </submittedName>
</protein>
<keyword evidence="1" id="KW-0472">Membrane</keyword>
<dbReference type="PANTHER" id="PTHR34219:SF6">
    <property type="entry name" value="BLR3280 PROTEIN"/>
    <property type="match status" value="1"/>
</dbReference>
<keyword evidence="1" id="KW-1133">Transmembrane helix</keyword>
<organism evidence="2 3">
    <name type="scientific">Sphingomonas arvum</name>
    <dbReference type="NCBI Taxonomy" id="2992113"/>
    <lineage>
        <taxon>Bacteria</taxon>
        <taxon>Pseudomonadati</taxon>
        <taxon>Pseudomonadota</taxon>
        <taxon>Alphaproteobacteria</taxon>
        <taxon>Sphingomonadales</taxon>
        <taxon>Sphingomonadaceae</taxon>
        <taxon>Sphingomonas</taxon>
    </lineage>
</organism>
<reference evidence="2 3" key="1">
    <citation type="submission" date="2022-10" db="EMBL/GenBank/DDBJ databases">
        <title>Sphingomonas sp.</title>
        <authorList>
            <person name="Jin C."/>
        </authorList>
    </citation>
    <scope>NUCLEOTIDE SEQUENCE [LARGE SCALE GENOMIC DNA]</scope>
    <source>
        <strain evidence="2 3">BN140010</strain>
    </source>
</reference>
<evidence type="ECO:0000313" key="3">
    <source>
        <dbReference type="Proteomes" id="UP001526246"/>
    </source>
</evidence>
<keyword evidence="1" id="KW-0812">Transmembrane</keyword>
<accession>A0ABT3JHW8</accession>
<proteinExistence type="predicted"/>